<proteinExistence type="predicted"/>
<comment type="caution">
    <text evidence="1">The sequence shown here is derived from an EMBL/GenBank/DDBJ whole genome shotgun (WGS) entry which is preliminary data.</text>
</comment>
<organism evidence="1 2">
    <name type="scientific">Smallanthus sonchifolius</name>
    <dbReference type="NCBI Taxonomy" id="185202"/>
    <lineage>
        <taxon>Eukaryota</taxon>
        <taxon>Viridiplantae</taxon>
        <taxon>Streptophyta</taxon>
        <taxon>Embryophyta</taxon>
        <taxon>Tracheophyta</taxon>
        <taxon>Spermatophyta</taxon>
        <taxon>Magnoliopsida</taxon>
        <taxon>eudicotyledons</taxon>
        <taxon>Gunneridae</taxon>
        <taxon>Pentapetalae</taxon>
        <taxon>asterids</taxon>
        <taxon>campanulids</taxon>
        <taxon>Asterales</taxon>
        <taxon>Asteraceae</taxon>
        <taxon>Asteroideae</taxon>
        <taxon>Heliantheae alliance</taxon>
        <taxon>Millerieae</taxon>
        <taxon>Smallanthus</taxon>
    </lineage>
</organism>
<dbReference type="EMBL" id="CM042028">
    <property type="protein sequence ID" value="KAI3797552.1"/>
    <property type="molecule type" value="Genomic_DNA"/>
</dbReference>
<evidence type="ECO:0000313" key="1">
    <source>
        <dbReference type="EMBL" id="KAI3797552.1"/>
    </source>
</evidence>
<dbReference type="Proteomes" id="UP001056120">
    <property type="component" value="Linkage Group LG11"/>
</dbReference>
<sequence>MPQVLLDIPNEGVTDLIVPFLGTSDMVIEILTRQYYTGKSQLTLNRQPLKRYGHSSFGASISSGLVAVTI</sequence>
<evidence type="ECO:0000313" key="2">
    <source>
        <dbReference type="Proteomes" id="UP001056120"/>
    </source>
</evidence>
<reference evidence="1 2" key="2">
    <citation type="journal article" date="2022" name="Mol. Ecol. Resour.">
        <title>The genomes of chicory, endive, great burdock and yacon provide insights into Asteraceae paleo-polyploidization history and plant inulin production.</title>
        <authorList>
            <person name="Fan W."/>
            <person name="Wang S."/>
            <person name="Wang H."/>
            <person name="Wang A."/>
            <person name="Jiang F."/>
            <person name="Liu H."/>
            <person name="Zhao H."/>
            <person name="Xu D."/>
            <person name="Zhang Y."/>
        </authorList>
    </citation>
    <scope>NUCLEOTIDE SEQUENCE [LARGE SCALE GENOMIC DNA]</scope>
    <source>
        <strain evidence="2">cv. Yunnan</strain>
        <tissue evidence="1">Leaves</tissue>
    </source>
</reference>
<accession>A0ACB9HPL0</accession>
<keyword evidence="2" id="KW-1185">Reference proteome</keyword>
<reference evidence="2" key="1">
    <citation type="journal article" date="2022" name="Mol. Ecol. Resour.">
        <title>The genomes of chicory, endive, great burdock and yacon provide insights into Asteraceae palaeo-polyploidization history and plant inulin production.</title>
        <authorList>
            <person name="Fan W."/>
            <person name="Wang S."/>
            <person name="Wang H."/>
            <person name="Wang A."/>
            <person name="Jiang F."/>
            <person name="Liu H."/>
            <person name="Zhao H."/>
            <person name="Xu D."/>
            <person name="Zhang Y."/>
        </authorList>
    </citation>
    <scope>NUCLEOTIDE SEQUENCE [LARGE SCALE GENOMIC DNA]</scope>
    <source>
        <strain evidence="2">cv. Yunnan</strain>
    </source>
</reference>
<protein>
    <submittedName>
        <fullName evidence="1">Uncharacterized protein</fullName>
    </submittedName>
</protein>
<gene>
    <name evidence="1" type="ORF">L1987_32810</name>
</gene>
<name>A0ACB9HPL0_9ASTR</name>